<reference evidence="1 2" key="1">
    <citation type="submission" date="2016-10" db="EMBL/GenBank/DDBJ databases">
        <authorList>
            <person name="Varghese N."/>
            <person name="Submissions S."/>
        </authorList>
    </citation>
    <scope>NUCLEOTIDE SEQUENCE [LARGE SCALE GENOMIC DNA]</scope>
    <source>
        <strain evidence="1 2">FF3</strain>
    </source>
</reference>
<evidence type="ECO:0000313" key="2">
    <source>
        <dbReference type="Proteomes" id="UP000182932"/>
    </source>
</evidence>
<dbReference type="GeneID" id="80820384"/>
<name>A0A975WDY1_9RHOB</name>
<dbReference type="EMBL" id="FNYY01000020">
    <property type="protein sequence ID" value="SEK04311.1"/>
    <property type="molecule type" value="Genomic_DNA"/>
</dbReference>
<proteinExistence type="predicted"/>
<accession>A0A975WDY1</accession>
<comment type="caution">
    <text evidence="1">The sequence shown here is derived from an EMBL/GenBank/DDBJ whole genome shotgun (WGS) entry which is preliminary data.</text>
</comment>
<keyword evidence="2" id="KW-1185">Reference proteome</keyword>
<organism evidence="1 2">
    <name type="scientific">Marinovum algicola</name>
    <dbReference type="NCBI Taxonomy" id="42444"/>
    <lineage>
        <taxon>Bacteria</taxon>
        <taxon>Pseudomonadati</taxon>
        <taxon>Pseudomonadota</taxon>
        <taxon>Alphaproteobacteria</taxon>
        <taxon>Rhodobacterales</taxon>
        <taxon>Roseobacteraceae</taxon>
        <taxon>Marinovum</taxon>
    </lineage>
</organism>
<dbReference type="AlphaFoldDB" id="A0A975WDY1"/>
<dbReference type="RefSeq" id="WP_139211499.1">
    <property type="nucleotide sequence ID" value="NZ_FNYY01000020.1"/>
</dbReference>
<protein>
    <submittedName>
        <fullName evidence="1">Uncharacterized protein</fullName>
    </submittedName>
</protein>
<sequence>MSGRVENNTKIQVVSEFQTCGLGVLPPRMPDRADPQVPDDAALGDVRYGRIGHVYFYDENSDASVGMIEVEISVQRLDDKTCRVEAFGVGDGFQSCSATGQDAPLTFQLCRKDGTVVAESTWAYSKILCNFVEVLTHKEDLAISKADFESLAIAVLPAVKGTVSAC</sequence>
<gene>
    <name evidence="1" type="ORF">SAMN04487940_12083</name>
</gene>
<dbReference type="Proteomes" id="UP000182932">
    <property type="component" value="Unassembled WGS sequence"/>
</dbReference>
<evidence type="ECO:0000313" key="1">
    <source>
        <dbReference type="EMBL" id="SEK04311.1"/>
    </source>
</evidence>